<keyword evidence="3" id="KW-0949">S-adenosyl-L-methionine</keyword>
<dbReference type="EMBL" id="CP003190">
    <property type="protein sequence ID" value="AGL85251.1"/>
    <property type="molecule type" value="Genomic_DNA"/>
</dbReference>
<accession>A0A2C9ENQ7</accession>
<evidence type="ECO:0000313" key="5">
    <source>
        <dbReference type="EMBL" id="AGL85251.1"/>
    </source>
</evidence>
<dbReference type="GO" id="GO:0032259">
    <property type="term" value="P:methylation"/>
    <property type="evidence" value="ECO:0007669"/>
    <property type="project" value="UniProtKB-KW"/>
</dbReference>
<dbReference type="CDD" id="cd02440">
    <property type="entry name" value="AdoMet_MTases"/>
    <property type="match status" value="1"/>
</dbReference>
<reference evidence="6" key="1">
    <citation type="journal article" date="2014" name="Genome Announc.">
        <title>Full-genome sequence of the plant growth-promoting bacterium Pseudomonas protegens CHA0.</title>
        <authorList>
            <person name="Jousset A."/>
            <person name="Schuldes J."/>
            <person name="Keel C."/>
            <person name="Maurhofer M."/>
            <person name="Daniel R."/>
            <person name="Scheu S."/>
            <person name="Thuermer A."/>
        </authorList>
    </citation>
    <scope>NUCLEOTIDE SEQUENCE [LARGE SCALE GENOMIC DNA]</scope>
    <source>
        <strain evidence="6">DSM 19095 / LMG 27888 / CFBP 6595 / CHA0</strain>
    </source>
</reference>
<protein>
    <recommendedName>
        <fullName evidence="4">Methyltransferase domain-containing protein</fullName>
    </recommendedName>
</protein>
<keyword evidence="2" id="KW-0808">Transferase</keyword>
<dbReference type="Gene3D" id="3.40.50.150">
    <property type="entry name" value="Vaccinia Virus protein VP39"/>
    <property type="match status" value="1"/>
</dbReference>
<evidence type="ECO:0000256" key="3">
    <source>
        <dbReference type="ARBA" id="ARBA00022691"/>
    </source>
</evidence>
<dbReference type="HOGENOM" id="CLU_1248944_0_0_6"/>
<gene>
    <name evidence="5" type="ORF">PFLCHA0_c34820</name>
</gene>
<evidence type="ECO:0000259" key="4">
    <source>
        <dbReference type="Pfam" id="PF13847"/>
    </source>
</evidence>
<organism evidence="5 6">
    <name type="scientific">Pseudomonas protegens (strain DSM 19095 / LMG 27888 / CFBP 6595 / CHA0)</name>
    <dbReference type="NCBI Taxonomy" id="1124983"/>
    <lineage>
        <taxon>Bacteria</taxon>
        <taxon>Pseudomonadati</taxon>
        <taxon>Pseudomonadota</taxon>
        <taxon>Gammaproteobacteria</taxon>
        <taxon>Pseudomonadales</taxon>
        <taxon>Pseudomonadaceae</taxon>
        <taxon>Pseudomonas</taxon>
    </lineage>
</organism>
<dbReference type="eggNOG" id="COG2227">
    <property type="taxonomic scope" value="Bacteria"/>
</dbReference>
<dbReference type="InterPro" id="IPR029063">
    <property type="entry name" value="SAM-dependent_MTases_sf"/>
</dbReference>
<keyword evidence="1" id="KW-0489">Methyltransferase</keyword>
<dbReference type="PANTHER" id="PTHR43464:SF19">
    <property type="entry name" value="UBIQUINONE BIOSYNTHESIS O-METHYLTRANSFERASE, MITOCHONDRIAL"/>
    <property type="match status" value="1"/>
</dbReference>
<sequence>MGLLDRDFRLDSGERLTALHPDALPPDAIARYEFAREVLADLPGPLLGADIFCGNGYGTHLLAQSLPCFMHGIDGSAESIDLANRNYVDLNVLFSQKFFPFSLPANHFDFIVSIESIEHVEQGEAFFGLMVHALKPGGRLIISAPNSQVVDLSKNPYAWHYKHYTVEEFLSLGERHGLTLMTWLGADCTLVNPSSGKVVSGNYYSPHSGALTAGRIGDTQTFYFQKPQ</sequence>
<name>A0A2C9ENQ7_PSEPH</name>
<evidence type="ECO:0000256" key="2">
    <source>
        <dbReference type="ARBA" id="ARBA00022679"/>
    </source>
</evidence>
<evidence type="ECO:0000313" key="6">
    <source>
        <dbReference type="Proteomes" id="UP000013940"/>
    </source>
</evidence>
<dbReference type="Proteomes" id="UP000013940">
    <property type="component" value="Chromosome"/>
</dbReference>
<feature type="domain" description="Methyltransferase" evidence="4">
    <location>
        <begin position="50"/>
        <end position="153"/>
    </location>
</feature>
<dbReference type="InterPro" id="IPR025714">
    <property type="entry name" value="Methyltranfer_dom"/>
</dbReference>
<proteinExistence type="predicted"/>
<dbReference type="Pfam" id="PF13847">
    <property type="entry name" value="Methyltransf_31"/>
    <property type="match status" value="1"/>
</dbReference>
<evidence type="ECO:0000256" key="1">
    <source>
        <dbReference type="ARBA" id="ARBA00022603"/>
    </source>
</evidence>
<dbReference type="KEGG" id="pprc:PFLCHA0_c34820"/>
<dbReference type="GO" id="GO:0008168">
    <property type="term" value="F:methyltransferase activity"/>
    <property type="evidence" value="ECO:0007669"/>
    <property type="project" value="UniProtKB-KW"/>
</dbReference>
<dbReference type="SUPFAM" id="SSF53335">
    <property type="entry name" value="S-adenosyl-L-methionine-dependent methyltransferases"/>
    <property type="match status" value="1"/>
</dbReference>
<dbReference type="PANTHER" id="PTHR43464">
    <property type="entry name" value="METHYLTRANSFERASE"/>
    <property type="match status" value="1"/>
</dbReference>
<dbReference type="AlphaFoldDB" id="A0A2C9ENQ7"/>